<keyword evidence="3" id="KW-1185">Reference proteome</keyword>
<reference evidence="2 3" key="1">
    <citation type="submission" date="2012-11" db="EMBL/GenBank/DDBJ databases">
        <title>Whole genome sequence of Acidisphaera rubrifaciens HS-AP3.</title>
        <authorList>
            <person name="Azuma Y."/>
            <person name="Higashiura N."/>
            <person name="Hirakawa H."/>
            <person name="Matsushita K."/>
        </authorList>
    </citation>
    <scope>NUCLEOTIDE SEQUENCE [LARGE SCALE GENOMIC DNA]</scope>
    <source>
        <strain evidence="2 3">HS-AP3</strain>
    </source>
</reference>
<dbReference type="PANTHER" id="PTHR43194:SF2">
    <property type="entry name" value="PEROXISOMAL MEMBRANE PROTEIN LPX1"/>
    <property type="match status" value="1"/>
</dbReference>
<gene>
    <name evidence="2" type="ORF">Asru_0818_05</name>
</gene>
<feature type="domain" description="AB hydrolase-1" evidence="1">
    <location>
        <begin position="30"/>
        <end position="269"/>
    </location>
</feature>
<evidence type="ECO:0000313" key="2">
    <source>
        <dbReference type="EMBL" id="GAN78406.1"/>
    </source>
</evidence>
<accession>A0A0D6PAL4</accession>
<protein>
    <recommendedName>
        <fullName evidence="1">AB hydrolase-1 domain-containing protein</fullName>
    </recommendedName>
</protein>
<dbReference type="AlphaFoldDB" id="A0A0D6PAL4"/>
<dbReference type="PRINTS" id="PR00111">
    <property type="entry name" value="ABHYDROLASE"/>
</dbReference>
<dbReference type="Pfam" id="PF12697">
    <property type="entry name" value="Abhydrolase_6"/>
    <property type="match status" value="1"/>
</dbReference>
<dbReference type="SUPFAM" id="SSF53474">
    <property type="entry name" value="alpha/beta-Hydrolases"/>
    <property type="match status" value="1"/>
</dbReference>
<proteinExistence type="predicted"/>
<sequence>MERGDVPYLLNGAFRRLAYVSFGNPDNPPVICVHGLTRNGRDFDVLAQALSDAYFVICPDLPGRGASDWLPEGGLYQPASYVVALGHLLAAIGRPVVWIGTSLGGMCGMALAATEGSPIRQLVLNDVGPFIPRAALARIRDYMALGDPPGFADLAEVEAYLRRVHAPFGPMTDADWAHMARHSSRAGADGLLRLHYDPAIAEPIRASEPADTDLWALWPAIKAPVLVIRGAESDLLLAETVEQMEVSRAESYVVPGVGHAPSLTDEATIARIRRFIV</sequence>
<evidence type="ECO:0000313" key="3">
    <source>
        <dbReference type="Proteomes" id="UP000032680"/>
    </source>
</evidence>
<dbReference type="Proteomes" id="UP000032680">
    <property type="component" value="Unassembled WGS sequence"/>
</dbReference>
<dbReference type="RefSeq" id="WP_048863018.1">
    <property type="nucleotide sequence ID" value="NZ_BANB01000816.1"/>
</dbReference>
<organism evidence="2 3">
    <name type="scientific">Acidisphaera rubrifaciens HS-AP3</name>
    <dbReference type="NCBI Taxonomy" id="1231350"/>
    <lineage>
        <taxon>Bacteria</taxon>
        <taxon>Pseudomonadati</taxon>
        <taxon>Pseudomonadota</taxon>
        <taxon>Alphaproteobacteria</taxon>
        <taxon>Acetobacterales</taxon>
        <taxon>Acetobacteraceae</taxon>
        <taxon>Acidisphaera</taxon>
    </lineage>
</organism>
<dbReference type="InterPro" id="IPR050228">
    <property type="entry name" value="Carboxylesterase_BioH"/>
</dbReference>
<dbReference type="InterPro" id="IPR000073">
    <property type="entry name" value="AB_hydrolase_1"/>
</dbReference>
<name>A0A0D6PAL4_9PROT</name>
<comment type="caution">
    <text evidence="2">The sequence shown here is derived from an EMBL/GenBank/DDBJ whole genome shotgun (WGS) entry which is preliminary data.</text>
</comment>
<dbReference type="PANTHER" id="PTHR43194">
    <property type="entry name" value="HYDROLASE ALPHA/BETA FOLD FAMILY"/>
    <property type="match status" value="1"/>
</dbReference>
<dbReference type="EMBL" id="BANB01000816">
    <property type="protein sequence ID" value="GAN78406.1"/>
    <property type="molecule type" value="Genomic_DNA"/>
</dbReference>
<evidence type="ECO:0000259" key="1">
    <source>
        <dbReference type="Pfam" id="PF12697"/>
    </source>
</evidence>
<dbReference type="InterPro" id="IPR029058">
    <property type="entry name" value="AB_hydrolase_fold"/>
</dbReference>
<dbReference type="Gene3D" id="3.40.50.1820">
    <property type="entry name" value="alpha/beta hydrolase"/>
    <property type="match status" value="1"/>
</dbReference>